<keyword evidence="8" id="KW-1185">Reference proteome</keyword>
<gene>
    <name evidence="7" type="ORF">B0H66DRAFT_483135</name>
</gene>
<reference evidence="7" key="1">
    <citation type="journal article" date="2023" name="Mol. Phylogenet. Evol.">
        <title>Genome-scale phylogeny and comparative genomics of the fungal order Sordariales.</title>
        <authorList>
            <person name="Hensen N."/>
            <person name="Bonometti L."/>
            <person name="Westerberg I."/>
            <person name="Brannstrom I.O."/>
            <person name="Guillou S."/>
            <person name="Cros-Aarteil S."/>
            <person name="Calhoun S."/>
            <person name="Haridas S."/>
            <person name="Kuo A."/>
            <person name="Mondo S."/>
            <person name="Pangilinan J."/>
            <person name="Riley R."/>
            <person name="LaButti K."/>
            <person name="Andreopoulos B."/>
            <person name="Lipzen A."/>
            <person name="Chen C."/>
            <person name="Yan M."/>
            <person name="Daum C."/>
            <person name="Ng V."/>
            <person name="Clum A."/>
            <person name="Steindorff A."/>
            <person name="Ohm R.A."/>
            <person name="Martin F."/>
            <person name="Silar P."/>
            <person name="Natvig D.O."/>
            <person name="Lalanne C."/>
            <person name="Gautier V."/>
            <person name="Ament-Velasquez S.L."/>
            <person name="Kruys A."/>
            <person name="Hutchinson M.I."/>
            <person name="Powell A.J."/>
            <person name="Barry K."/>
            <person name="Miller A.N."/>
            <person name="Grigoriev I.V."/>
            <person name="Debuchy R."/>
            <person name="Gladieux P."/>
            <person name="Hiltunen Thoren M."/>
            <person name="Johannesson H."/>
        </authorList>
    </citation>
    <scope>NUCLEOTIDE SEQUENCE</scope>
    <source>
        <strain evidence="7">CBS 118394</strain>
    </source>
</reference>
<feature type="region of interest" description="Disordered" evidence="4">
    <location>
        <begin position="52"/>
        <end position="98"/>
    </location>
</feature>
<name>A0AAE0HWT3_9PEZI</name>
<proteinExistence type="inferred from homology"/>
<evidence type="ECO:0000256" key="4">
    <source>
        <dbReference type="SAM" id="MobiDB-lite"/>
    </source>
</evidence>
<dbReference type="GO" id="GO:0046872">
    <property type="term" value="F:metal ion binding"/>
    <property type="evidence" value="ECO:0007669"/>
    <property type="project" value="UniProtKB-KW"/>
</dbReference>
<dbReference type="EMBL" id="JAUEDM010000007">
    <property type="protein sequence ID" value="KAK3314022.1"/>
    <property type="molecule type" value="Genomic_DNA"/>
</dbReference>
<dbReference type="Pfam" id="PF01975">
    <property type="entry name" value="SurE"/>
    <property type="match status" value="1"/>
</dbReference>
<dbReference type="SUPFAM" id="SSF64167">
    <property type="entry name" value="SurE-like"/>
    <property type="match status" value="1"/>
</dbReference>
<dbReference type="AlphaFoldDB" id="A0AAE0HWT3"/>
<feature type="chain" id="PRO_5042086122" evidence="5">
    <location>
        <begin position="18"/>
        <end position="312"/>
    </location>
</feature>
<dbReference type="InterPro" id="IPR036523">
    <property type="entry name" value="SurE-like_sf"/>
</dbReference>
<evidence type="ECO:0000256" key="1">
    <source>
        <dbReference type="ARBA" id="ARBA00011062"/>
    </source>
</evidence>
<sequence length="312" mass="33403">MKVQYLFLAAAAAAVQGIRIVQSNDDGWAELYLRSFHYALKAAGHNVVLSAPAENKSGSGSRDHEPSPRTSECQYGSCPADTGQPVGRNESSPRLNWVNSDPVTSMRYGIEQFGPQEWNNAAPELAVAGPNVGTNVFVQVPYSGTVGAAAYAAHRRGIPAIAFSGASEGPLAWDTDPVPLRSLVYAQLATQFVGKIVEGGKPYLPSGVWLNVNFPKIEGSCTDASKFKWVLSRIDAFTDWDIQLCGVTWLPMETDVLSHVEGGCYITVSVGNAGDKMTAPKDMQEVVLAKLKGLFSCLPIGHARTSLPYVGV</sequence>
<dbReference type="Gene3D" id="3.40.1210.10">
    <property type="entry name" value="Survival protein SurE-like phosphatase/nucleotidase"/>
    <property type="match status" value="1"/>
</dbReference>
<dbReference type="PANTHER" id="PTHR30457:SF0">
    <property type="entry name" value="PHOSPHATASE, PUTATIVE (AFU_ORTHOLOGUE AFUA_4G01070)-RELATED"/>
    <property type="match status" value="1"/>
</dbReference>
<organism evidence="7 8">
    <name type="scientific">Apodospora peruviana</name>
    <dbReference type="NCBI Taxonomy" id="516989"/>
    <lineage>
        <taxon>Eukaryota</taxon>
        <taxon>Fungi</taxon>
        <taxon>Dikarya</taxon>
        <taxon>Ascomycota</taxon>
        <taxon>Pezizomycotina</taxon>
        <taxon>Sordariomycetes</taxon>
        <taxon>Sordariomycetidae</taxon>
        <taxon>Sordariales</taxon>
        <taxon>Lasiosphaeriaceae</taxon>
        <taxon>Apodospora</taxon>
    </lineage>
</organism>
<evidence type="ECO:0000259" key="6">
    <source>
        <dbReference type="Pfam" id="PF01975"/>
    </source>
</evidence>
<keyword evidence="2" id="KW-0479">Metal-binding</keyword>
<feature type="domain" description="Survival protein SurE-like phosphatase/nucleotidase" evidence="6">
    <location>
        <begin position="20"/>
        <end position="219"/>
    </location>
</feature>
<evidence type="ECO:0000256" key="5">
    <source>
        <dbReference type="SAM" id="SignalP"/>
    </source>
</evidence>
<evidence type="ECO:0000313" key="8">
    <source>
        <dbReference type="Proteomes" id="UP001283341"/>
    </source>
</evidence>
<reference evidence="7" key="2">
    <citation type="submission" date="2023-06" db="EMBL/GenBank/DDBJ databases">
        <authorList>
            <consortium name="Lawrence Berkeley National Laboratory"/>
            <person name="Haridas S."/>
            <person name="Hensen N."/>
            <person name="Bonometti L."/>
            <person name="Westerberg I."/>
            <person name="Brannstrom I.O."/>
            <person name="Guillou S."/>
            <person name="Cros-Aarteil S."/>
            <person name="Calhoun S."/>
            <person name="Kuo A."/>
            <person name="Mondo S."/>
            <person name="Pangilinan J."/>
            <person name="Riley R."/>
            <person name="Labutti K."/>
            <person name="Andreopoulos B."/>
            <person name="Lipzen A."/>
            <person name="Chen C."/>
            <person name="Yanf M."/>
            <person name="Daum C."/>
            <person name="Ng V."/>
            <person name="Clum A."/>
            <person name="Steindorff A."/>
            <person name="Ohm R."/>
            <person name="Martin F."/>
            <person name="Silar P."/>
            <person name="Natvig D."/>
            <person name="Lalanne C."/>
            <person name="Gautier V."/>
            <person name="Ament-Velasquez S.L."/>
            <person name="Kruys A."/>
            <person name="Hutchinson M.I."/>
            <person name="Powell A.J."/>
            <person name="Barry K."/>
            <person name="Miller A.N."/>
            <person name="Grigoriev I.V."/>
            <person name="Debuchy R."/>
            <person name="Gladieux P."/>
            <person name="Thoren M.H."/>
            <person name="Johannesson H."/>
        </authorList>
    </citation>
    <scope>NUCLEOTIDE SEQUENCE</scope>
    <source>
        <strain evidence="7">CBS 118394</strain>
    </source>
</reference>
<dbReference type="InterPro" id="IPR030048">
    <property type="entry name" value="SurE"/>
</dbReference>
<dbReference type="PANTHER" id="PTHR30457">
    <property type="entry name" value="5'-NUCLEOTIDASE SURE"/>
    <property type="match status" value="1"/>
</dbReference>
<feature type="compositionally biased region" description="Polar residues" evidence="4">
    <location>
        <begin position="89"/>
        <end position="98"/>
    </location>
</feature>
<evidence type="ECO:0000256" key="2">
    <source>
        <dbReference type="ARBA" id="ARBA00022723"/>
    </source>
</evidence>
<keyword evidence="3" id="KW-0378">Hydrolase</keyword>
<feature type="signal peptide" evidence="5">
    <location>
        <begin position="1"/>
        <end position="17"/>
    </location>
</feature>
<accession>A0AAE0HWT3</accession>
<comment type="caution">
    <text evidence="7">The sequence shown here is derived from an EMBL/GenBank/DDBJ whole genome shotgun (WGS) entry which is preliminary data.</text>
</comment>
<evidence type="ECO:0000313" key="7">
    <source>
        <dbReference type="EMBL" id="KAK3314022.1"/>
    </source>
</evidence>
<evidence type="ECO:0000256" key="3">
    <source>
        <dbReference type="ARBA" id="ARBA00022801"/>
    </source>
</evidence>
<comment type="similarity">
    <text evidence="1">Belongs to the SurE nucleotidase family.</text>
</comment>
<keyword evidence="5" id="KW-0732">Signal</keyword>
<dbReference type="InterPro" id="IPR002828">
    <property type="entry name" value="SurE-like_Pase/nucleotidase"/>
</dbReference>
<dbReference type="Proteomes" id="UP001283341">
    <property type="component" value="Unassembled WGS sequence"/>
</dbReference>
<dbReference type="GO" id="GO:0008252">
    <property type="term" value="F:nucleotidase activity"/>
    <property type="evidence" value="ECO:0007669"/>
    <property type="project" value="InterPro"/>
</dbReference>
<protein>
    <submittedName>
        <fullName evidence="7">Survival protein sure-likephosphatase/nucleotidase-like protein</fullName>
    </submittedName>
</protein>